<gene>
    <name evidence="6" type="primary">ylqF</name>
    <name evidence="6" type="ORF">NE663_01990</name>
</gene>
<dbReference type="Pfam" id="PF01926">
    <property type="entry name" value="MMR_HSR1"/>
    <property type="match status" value="1"/>
</dbReference>
<accession>A0ABT1SIH0</accession>
<evidence type="ECO:0000256" key="2">
    <source>
        <dbReference type="ARBA" id="ARBA00022741"/>
    </source>
</evidence>
<evidence type="ECO:0000313" key="7">
    <source>
        <dbReference type="Proteomes" id="UP001524435"/>
    </source>
</evidence>
<keyword evidence="4" id="KW-0963">Cytoplasm</keyword>
<dbReference type="PANTHER" id="PTHR45782">
    <property type="entry name" value="MITOCHONDRIAL RIBOSOME-ASSOCIATED GTPASE 1"/>
    <property type="match status" value="1"/>
</dbReference>
<feature type="domain" description="CP-type G" evidence="5">
    <location>
        <begin position="19"/>
        <end position="187"/>
    </location>
</feature>
<dbReference type="InterPro" id="IPR030378">
    <property type="entry name" value="G_CP_dom"/>
</dbReference>
<protein>
    <recommendedName>
        <fullName evidence="1 4">Ribosome biogenesis GTPase A</fullName>
    </recommendedName>
</protein>
<dbReference type="InterPro" id="IPR023179">
    <property type="entry name" value="GTP-bd_ortho_bundle_sf"/>
</dbReference>
<evidence type="ECO:0000259" key="5">
    <source>
        <dbReference type="PROSITE" id="PS51721"/>
    </source>
</evidence>
<comment type="function">
    <text evidence="4">Required for a late step of 50S ribosomal subunit assembly. Has GTPase activity.</text>
</comment>
<dbReference type="RefSeq" id="WP_256197351.1">
    <property type="nucleotide sequence ID" value="NZ_CALVCM010000001.1"/>
</dbReference>
<dbReference type="InterPro" id="IPR016478">
    <property type="entry name" value="GTPase_MTG1"/>
</dbReference>
<evidence type="ECO:0000256" key="4">
    <source>
        <dbReference type="PIRNR" id="PIRNR006230"/>
    </source>
</evidence>
<keyword evidence="7" id="KW-1185">Reference proteome</keyword>
<proteinExistence type="inferred from homology"/>
<dbReference type="Gene3D" id="3.40.50.300">
    <property type="entry name" value="P-loop containing nucleotide triphosphate hydrolases"/>
    <property type="match status" value="1"/>
</dbReference>
<evidence type="ECO:0000313" key="6">
    <source>
        <dbReference type="EMBL" id="MCQ5121031.1"/>
    </source>
</evidence>
<comment type="subcellular location">
    <subcellularLocation>
        <location evidence="4">Cytoplasm</location>
    </subcellularLocation>
</comment>
<reference evidence="6 7" key="1">
    <citation type="submission" date="2022-06" db="EMBL/GenBank/DDBJ databases">
        <title>Isolation of gut microbiota from human fecal samples.</title>
        <authorList>
            <person name="Pamer E.G."/>
            <person name="Barat B."/>
            <person name="Waligurski E."/>
            <person name="Medina S."/>
            <person name="Paddock L."/>
            <person name="Mostad J."/>
        </authorList>
    </citation>
    <scope>NUCLEOTIDE SEQUENCE [LARGE SCALE GENOMIC DNA]</scope>
    <source>
        <strain evidence="6 7">DFI.6.1</strain>
    </source>
</reference>
<dbReference type="Gene3D" id="1.10.1580.10">
    <property type="match status" value="1"/>
</dbReference>
<sequence length="296" mass="33433">MSKDKSFTSSVINWFPGHMTKAKRAMEEKLKVVDMVIELRDARVPHASANPLLSALIGNKPRLVILSKADKADPVATKQWVQKLSSENVRVLAFHLQQDALMKPIVSACKELMKDKIERQIRRGIKPRAIRVMVAGIPNVGKSTLINRLANKKIAQTGDRPGVTKALQWVKVGKELELLDTPGVLWPKFEDAQVGFVLGITGAINDNVLPMEELAVYALRYLKQHYPHLLQERYGIGEELDDPYQMLIVIAKQRGFLLKNEEMDEKRTVETLMREIRDEKIGMISWESSDGNSESV</sequence>
<dbReference type="PIRSF" id="PIRSF006230">
    <property type="entry name" value="MG442"/>
    <property type="match status" value="1"/>
</dbReference>
<dbReference type="PANTHER" id="PTHR45782:SF4">
    <property type="entry name" value="MITOCHONDRIAL RIBOSOME-ASSOCIATED GTPASE 1"/>
    <property type="match status" value="1"/>
</dbReference>
<dbReference type="PROSITE" id="PS51721">
    <property type="entry name" value="G_CP"/>
    <property type="match status" value="1"/>
</dbReference>
<dbReference type="CDD" id="cd01856">
    <property type="entry name" value="YlqF"/>
    <property type="match status" value="1"/>
</dbReference>
<comment type="caution">
    <text evidence="6">The sequence shown here is derived from an EMBL/GenBank/DDBJ whole genome shotgun (WGS) entry which is preliminary data.</text>
</comment>
<evidence type="ECO:0000256" key="1">
    <source>
        <dbReference type="ARBA" id="ARBA00014898"/>
    </source>
</evidence>
<keyword evidence="2 4" id="KW-0547">Nucleotide-binding</keyword>
<dbReference type="InterPro" id="IPR027417">
    <property type="entry name" value="P-loop_NTPase"/>
</dbReference>
<name>A0ABT1SIH0_9FIRM</name>
<dbReference type="InterPro" id="IPR006073">
    <property type="entry name" value="GTP-bd"/>
</dbReference>
<keyword evidence="3 4" id="KW-0342">GTP-binding</keyword>
<evidence type="ECO:0000256" key="3">
    <source>
        <dbReference type="ARBA" id="ARBA00023134"/>
    </source>
</evidence>
<dbReference type="EMBL" id="JANGCH010000002">
    <property type="protein sequence ID" value="MCQ5121031.1"/>
    <property type="molecule type" value="Genomic_DNA"/>
</dbReference>
<dbReference type="NCBIfam" id="TIGR03596">
    <property type="entry name" value="GTPase_YlqF"/>
    <property type="match status" value="1"/>
</dbReference>
<organism evidence="6 7">
    <name type="scientific">Massilicoli timonensis</name>
    <dbReference type="NCBI Taxonomy" id="2015901"/>
    <lineage>
        <taxon>Bacteria</taxon>
        <taxon>Bacillati</taxon>
        <taxon>Bacillota</taxon>
        <taxon>Erysipelotrichia</taxon>
        <taxon>Erysipelotrichales</taxon>
        <taxon>Erysipelotrichaceae</taxon>
        <taxon>Massilicoli</taxon>
    </lineage>
</organism>
<dbReference type="Proteomes" id="UP001524435">
    <property type="component" value="Unassembled WGS sequence"/>
</dbReference>
<dbReference type="SUPFAM" id="SSF52540">
    <property type="entry name" value="P-loop containing nucleoside triphosphate hydrolases"/>
    <property type="match status" value="1"/>
</dbReference>
<dbReference type="InterPro" id="IPR019991">
    <property type="entry name" value="GTP-bd_ribosome_bgen"/>
</dbReference>
<comment type="similarity">
    <text evidence="4">Belongs to the TRAFAC class YlqF/YawG GTPase family. MTG1 subfamily.</text>
</comment>